<dbReference type="EC" id="1.14.13.173" evidence="14"/>
<keyword evidence="5 11" id="KW-0479">Metal-binding</keyword>
<evidence type="ECO:0000256" key="11">
    <source>
        <dbReference type="PIRSR" id="PIRSR602401-1"/>
    </source>
</evidence>
<evidence type="ECO:0000256" key="3">
    <source>
        <dbReference type="ARBA" id="ARBA00022617"/>
    </source>
</evidence>
<keyword evidence="6 13" id="KW-1133">Transmembrane helix</keyword>
<proteinExistence type="inferred from homology"/>
<keyword evidence="10 13" id="KW-0472">Membrane</keyword>
<dbReference type="PROSITE" id="PS00086">
    <property type="entry name" value="CYTOCHROME_P450"/>
    <property type="match status" value="1"/>
</dbReference>
<dbReference type="InterPro" id="IPR001128">
    <property type="entry name" value="Cyt_P450"/>
</dbReference>
<sequence>MEMKFITESLNLYLVAAIILYFWVCRIVNCVWLKPRRLEKWLKSEGFKGNPYRLWYGDLKDVAKMTMDVQAKAINLEDDIDSYVFPFHHHIVQKYGKRCYMWNGAKPRIFVMDPVWIREVLQKHEIFVRLYTNPLNKLLITGLFLHEGESWARKRRILNSAFTITKLKDMISVMHISCVELVEKWQSMFSDKGSVEVDVWPYFSDMSADVISRTAFGSNYERGQKIFLLQKEQGRLVTNLSRSIYIPGLRFLPTKTNKRMKEISKEIEAIMIGIITRKEEAMKRARDLDDKSSIDLLGILLEINYEEQKNGNGKEVGMTIEEVIEECKLFYLAGQETTSTLLVWTMVLLSIHQNWQVQAREEVLEVLGKRKPDFDGLLQLKKVHMILCEVLRLYSSAPLIVRVTAKEIKLGDVTLPKGLELALPLLFAHHDKEIWGEDANEFKPERFAQGVTKAAKDGQLGAFFPFGLGPRICIGQNFAMVEAKMALALILQRFSFELSPSYEHAPVQVITLQPKYGAKIILSKI</sequence>
<dbReference type="GO" id="GO:0016705">
    <property type="term" value="F:oxidoreductase activity, acting on paired donors, with incorporation or reduction of molecular oxygen"/>
    <property type="evidence" value="ECO:0007669"/>
    <property type="project" value="InterPro"/>
</dbReference>
<dbReference type="InterPro" id="IPR050665">
    <property type="entry name" value="Cytochrome_P450_Monooxygen"/>
</dbReference>
<dbReference type="GO" id="GO:0005506">
    <property type="term" value="F:iron ion binding"/>
    <property type="evidence" value="ECO:0007669"/>
    <property type="project" value="InterPro"/>
</dbReference>
<evidence type="ECO:0000313" key="14">
    <source>
        <dbReference type="EMBL" id="PIN01116.1"/>
    </source>
</evidence>
<dbReference type="GO" id="GO:0020037">
    <property type="term" value="F:heme binding"/>
    <property type="evidence" value="ECO:0007669"/>
    <property type="project" value="InterPro"/>
</dbReference>
<comment type="cofactor">
    <cofactor evidence="11">
        <name>heme</name>
        <dbReference type="ChEBI" id="CHEBI:30413"/>
    </cofactor>
</comment>
<keyword evidence="15" id="KW-1185">Reference proteome</keyword>
<dbReference type="GO" id="GO:0004497">
    <property type="term" value="F:monooxygenase activity"/>
    <property type="evidence" value="ECO:0007669"/>
    <property type="project" value="UniProtKB-KW"/>
</dbReference>
<protein>
    <submittedName>
        <fullName evidence="14">Cytochrome P450 CYP4/CYP19/CYP26 subfamily</fullName>
        <ecNumber evidence="14">1.14.13.173</ecNumber>
    </submittedName>
</protein>
<keyword evidence="3 11" id="KW-0349">Heme</keyword>
<evidence type="ECO:0000256" key="12">
    <source>
        <dbReference type="RuleBase" id="RU000461"/>
    </source>
</evidence>
<dbReference type="STRING" id="429701.A0A2G9G739"/>
<reference evidence="15" key="1">
    <citation type="journal article" date="2018" name="Gigascience">
        <title>Genome assembly of the Pink Ipe (Handroanthus impetiginosus, Bignoniaceae), a highly valued, ecologically keystone Neotropical timber forest tree.</title>
        <authorList>
            <person name="Silva-Junior O.B."/>
            <person name="Grattapaglia D."/>
            <person name="Novaes E."/>
            <person name="Collevatti R.G."/>
        </authorList>
    </citation>
    <scope>NUCLEOTIDE SEQUENCE [LARGE SCALE GENOMIC DNA]</scope>
    <source>
        <strain evidence="15">cv. UFG-1</strain>
    </source>
</reference>
<evidence type="ECO:0000256" key="7">
    <source>
        <dbReference type="ARBA" id="ARBA00023002"/>
    </source>
</evidence>
<keyword evidence="9 12" id="KW-0503">Monooxygenase</keyword>
<feature type="binding site" description="axial binding residue" evidence="11">
    <location>
        <position position="473"/>
    </location>
    <ligand>
        <name>heme</name>
        <dbReference type="ChEBI" id="CHEBI:30413"/>
    </ligand>
    <ligandPart>
        <name>Fe</name>
        <dbReference type="ChEBI" id="CHEBI:18248"/>
    </ligandPart>
</feature>
<name>A0A2G9G739_9LAMI</name>
<dbReference type="EMBL" id="NKXS01006587">
    <property type="protein sequence ID" value="PIN01116.1"/>
    <property type="molecule type" value="Genomic_DNA"/>
</dbReference>
<dbReference type="PRINTS" id="PR00463">
    <property type="entry name" value="EP450I"/>
</dbReference>
<dbReference type="SUPFAM" id="SSF48264">
    <property type="entry name" value="Cytochrome P450"/>
    <property type="match status" value="1"/>
</dbReference>
<evidence type="ECO:0000256" key="8">
    <source>
        <dbReference type="ARBA" id="ARBA00023004"/>
    </source>
</evidence>
<evidence type="ECO:0000256" key="5">
    <source>
        <dbReference type="ARBA" id="ARBA00022723"/>
    </source>
</evidence>
<evidence type="ECO:0000256" key="13">
    <source>
        <dbReference type="SAM" id="Phobius"/>
    </source>
</evidence>
<evidence type="ECO:0000256" key="6">
    <source>
        <dbReference type="ARBA" id="ARBA00022989"/>
    </source>
</evidence>
<comment type="caution">
    <text evidence="14">The sequence shown here is derived from an EMBL/GenBank/DDBJ whole genome shotgun (WGS) entry which is preliminary data.</text>
</comment>
<keyword evidence="8 11" id="KW-0408">Iron</keyword>
<dbReference type="GO" id="GO:0016020">
    <property type="term" value="C:membrane"/>
    <property type="evidence" value="ECO:0007669"/>
    <property type="project" value="UniProtKB-SubCell"/>
</dbReference>
<dbReference type="Proteomes" id="UP000231279">
    <property type="component" value="Unassembled WGS sequence"/>
</dbReference>
<dbReference type="Pfam" id="PF00067">
    <property type="entry name" value="p450"/>
    <property type="match status" value="1"/>
</dbReference>
<dbReference type="OrthoDB" id="904993at2759"/>
<evidence type="ECO:0000256" key="4">
    <source>
        <dbReference type="ARBA" id="ARBA00022692"/>
    </source>
</evidence>
<organism evidence="14 15">
    <name type="scientific">Handroanthus impetiginosus</name>
    <dbReference type="NCBI Taxonomy" id="429701"/>
    <lineage>
        <taxon>Eukaryota</taxon>
        <taxon>Viridiplantae</taxon>
        <taxon>Streptophyta</taxon>
        <taxon>Embryophyta</taxon>
        <taxon>Tracheophyta</taxon>
        <taxon>Spermatophyta</taxon>
        <taxon>Magnoliopsida</taxon>
        <taxon>eudicotyledons</taxon>
        <taxon>Gunneridae</taxon>
        <taxon>Pentapetalae</taxon>
        <taxon>asterids</taxon>
        <taxon>lamiids</taxon>
        <taxon>Lamiales</taxon>
        <taxon>Bignoniaceae</taxon>
        <taxon>Crescentiina</taxon>
        <taxon>Tabebuia alliance</taxon>
        <taxon>Handroanthus</taxon>
    </lineage>
</organism>
<evidence type="ECO:0000256" key="9">
    <source>
        <dbReference type="ARBA" id="ARBA00023033"/>
    </source>
</evidence>
<feature type="transmembrane region" description="Helical" evidence="13">
    <location>
        <begin position="12"/>
        <end position="33"/>
    </location>
</feature>
<accession>A0A2G9G739</accession>
<dbReference type="PANTHER" id="PTHR24282:SF273">
    <property type="entry name" value="CYTOCHROME P450 CYP72A219-LIKE"/>
    <property type="match status" value="1"/>
</dbReference>
<dbReference type="AlphaFoldDB" id="A0A2G9G739"/>
<gene>
    <name evidence="14" type="ORF">CDL12_26381</name>
</gene>
<dbReference type="PRINTS" id="PR00385">
    <property type="entry name" value="P450"/>
</dbReference>
<evidence type="ECO:0000256" key="1">
    <source>
        <dbReference type="ARBA" id="ARBA00004167"/>
    </source>
</evidence>
<dbReference type="InterPro" id="IPR017972">
    <property type="entry name" value="Cyt_P450_CS"/>
</dbReference>
<evidence type="ECO:0000256" key="2">
    <source>
        <dbReference type="ARBA" id="ARBA00010617"/>
    </source>
</evidence>
<dbReference type="Gene3D" id="1.10.630.10">
    <property type="entry name" value="Cytochrome P450"/>
    <property type="match status" value="1"/>
</dbReference>
<dbReference type="PANTHER" id="PTHR24282">
    <property type="entry name" value="CYTOCHROME P450 FAMILY MEMBER"/>
    <property type="match status" value="1"/>
</dbReference>
<evidence type="ECO:0000313" key="15">
    <source>
        <dbReference type="Proteomes" id="UP000231279"/>
    </source>
</evidence>
<evidence type="ECO:0000256" key="10">
    <source>
        <dbReference type="ARBA" id="ARBA00023136"/>
    </source>
</evidence>
<keyword evidence="4 13" id="KW-0812">Transmembrane</keyword>
<comment type="subcellular location">
    <subcellularLocation>
        <location evidence="1">Membrane</location>
        <topology evidence="1">Single-pass membrane protein</topology>
    </subcellularLocation>
</comment>
<dbReference type="InterPro" id="IPR002401">
    <property type="entry name" value="Cyt_P450_E_grp-I"/>
</dbReference>
<comment type="similarity">
    <text evidence="2 12">Belongs to the cytochrome P450 family.</text>
</comment>
<dbReference type="InterPro" id="IPR036396">
    <property type="entry name" value="Cyt_P450_sf"/>
</dbReference>
<keyword evidence="7 12" id="KW-0560">Oxidoreductase</keyword>